<evidence type="ECO:0000256" key="9">
    <source>
        <dbReference type="SAM" id="MobiDB-lite"/>
    </source>
</evidence>
<keyword evidence="5 11" id="KW-0032">Aminotransferase</keyword>
<dbReference type="Pfam" id="PF00155">
    <property type="entry name" value="Aminotran_1_2"/>
    <property type="match status" value="1"/>
</dbReference>
<evidence type="ECO:0000256" key="7">
    <source>
        <dbReference type="ARBA" id="ARBA00022898"/>
    </source>
</evidence>
<dbReference type="InterPro" id="IPR004839">
    <property type="entry name" value="Aminotransferase_I/II_large"/>
</dbReference>
<evidence type="ECO:0000256" key="5">
    <source>
        <dbReference type="ARBA" id="ARBA00022576"/>
    </source>
</evidence>
<dbReference type="InterPro" id="IPR015424">
    <property type="entry name" value="PyrdxlP-dep_Trfase"/>
</dbReference>
<dbReference type="InterPro" id="IPR015422">
    <property type="entry name" value="PyrdxlP-dep_Trfase_small"/>
</dbReference>
<dbReference type="Gene3D" id="3.40.640.10">
    <property type="entry name" value="Type I PLP-dependent aspartate aminotransferase-like (Major domain)"/>
    <property type="match status" value="1"/>
</dbReference>
<dbReference type="CDD" id="cd00609">
    <property type="entry name" value="AAT_like"/>
    <property type="match status" value="1"/>
</dbReference>
<keyword evidence="12" id="KW-1185">Reference proteome</keyword>
<dbReference type="FunFam" id="3.40.640.10:FF:000033">
    <property type="entry name" value="Aspartate aminotransferase"/>
    <property type="match status" value="1"/>
</dbReference>
<evidence type="ECO:0000256" key="6">
    <source>
        <dbReference type="ARBA" id="ARBA00022679"/>
    </source>
</evidence>
<dbReference type="AlphaFoldDB" id="A0A8E3AQ70"/>
<evidence type="ECO:0000256" key="2">
    <source>
        <dbReference type="ARBA" id="ARBA00007441"/>
    </source>
</evidence>
<gene>
    <name evidence="11" type="ORF">C8N38_111118</name>
</gene>
<evidence type="ECO:0000256" key="4">
    <source>
        <dbReference type="ARBA" id="ARBA00012753"/>
    </source>
</evidence>
<dbReference type="RefSeq" id="WP_170120327.1">
    <property type="nucleotide sequence ID" value="NZ_QAYC01000011.1"/>
</dbReference>
<keyword evidence="7" id="KW-0663">Pyridoxal phosphate</keyword>
<dbReference type="Proteomes" id="UP000244037">
    <property type="component" value="Unassembled WGS sequence"/>
</dbReference>
<comment type="cofactor">
    <cofactor evidence="1">
        <name>pyridoxal 5'-phosphate</name>
        <dbReference type="ChEBI" id="CHEBI:597326"/>
    </cofactor>
</comment>
<dbReference type="Gene3D" id="3.90.1150.10">
    <property type="entry name" value="Aspartate Aminotransferase, domain 1"/>
    <property type="match status" value="1"/>
</dbReference>
<organism evidence="11 12">
    <name type="scientific">Rhodovulum kholense</name>
    <dbReference type="NCBI Taxonomy" id="453584"/>
    <lineage>
        <taxon>Bacteria</taxon>
        <taxon>Pseudomonadati</taxon>
        <taxon>Pseudomonadota</taxon>
        <taxon>Alphaproteobacteria</taxon>
        <taxon>Rhodobacterales</taxon>
        <taxon>Paracoccaceae</taxon>
        <taxon>Rhodovulum</taxon>
    </lineage>
</organism>
<dbReference type="EC" id="2.6.1.1" evidence="4"/>
<dbReference type="SUPFAM" id="SSF53383">
    <property type="entry name" value="PLP-dependent transferases"/>
    <property type="match status" value="1"/>
</dbReference>
<comment type="similarity">
    <text evidence="2">Belongs to the class-I pyridoxal-phosphate-dependent aminotransferase family.</text>
</comment>
<evidence type="ECO:0000313" key="12">
    <source>
        <dbReference type="Proteomes" id="UP000244037"/>
    </source>
</evidence>
<comment type="catalytic activity">
    <reaction evidence="8">
        <text>L-aspartate + 2-oxoglutarate = oxaloacetate + L-glutamate</text>
        <dbReference type="Rhea" id="RHEA:21824"/>
        <dbReference type="ChEBI" id="CHEBI:16452"/>
        <dbReference type="ChEBI" id="CHEBI:16810"/>
        <dbReference type="ChEBI" id="CHEBI:29985"/>
        <dbReference type="ChEBI" id="CHEBI:29991"/>
        <dbReference type="EC" id="2.6.1.1"/>
    </reaction>
</comment>
<evidence type="ECO:0000259" key="10">
    <source>
        <dbReference type="Pfam" id="PF00155"/>
    </source>
</evidence>
<keyword evidence="6 11" id="KW-0808">Transferase</keyword>
<evidence type="ECO:0000256" key="1">
    <source>
        <dbReference type="ARBA" id="ARBA00001933"/>
    </source>
</evidence>
<sequence>MNKADPQTAARSVPDPAPDPVSRRMRDTKPSASLEAAQLARDLRSQGRRVISLATGEPDFPTPDHIKAACVTALAENRTGYPPVQGIPALREAICQKFHLDNDLDYRASQVIVANGVKQIIFNAMAASLEPGQEVLIPAPGWVSYSEMVRLNGGVPVVLETRWDDNFRLRPEVLEAAITGNTRWLILNNPCNPTGTILTEAEIRALAEVLERHPQVMVLSDDIYEHLRYGSAPYFTIAQTSEAMKARTLTANGVSKAWCMTGWRVGFAAGPQDLIDAMRTYQGQTTGGVMHPAQFGALAALTGSRAFMGPNLEAFRARRALGVQLINETEGLSCHAPDGAFYLFVNCAPLIGATRPDGGTIASDADLTRYFVEEAEVVCVPGAAFGLSPFFRISFACGIEVLEEACLKLRAAVARLTPAKQGPSA</sequence>
<evidence type="ECO:0000256" key="3">
    <source>
        <dbReference type="ARBA" id="ARBA00011738"/>
    </source>
</evidence>
<accession>A0A8E3AQ70</accession>
<dbReference type="InterPro" id="IPR050596">
    <property type="entry name" value="AspAT/PAT-like"/>
</dbReference>
<proteinExistence type="inferred from homology"/>
<feature type="region of interest" description="Disordered" evidence="9">
    <location>
        <begin position="1"/>
        <end position="33"/>
    </location>
</feature>
<protein>
    <recommendedName>
        <fullName evidence="4">aspartate transaminase</fullName>
        <ecNumber evidence="4">2.6.1.1</ecNumber>
    </recommendedName>
</protein>
<dbReference type="InterPro" id="IPR015421">
    <property type="entry name" value="PyrdxlP-dep_Trfase_major"/>
</dbReference>
<name>A0A8E3AQ70_9RHOB</name>
<dbReference type="PANTHER" id="PTHR46383">
    <property type="entry name" value="ASPARTATE AMINOTRANSFERASE"/>
    <property type="match status" value="1"/>
</dbReference>
<dbReference type="GO" id="GO:0030170">
    <property type="term" value="F:pyridoxal phosphate binding"/>
    <property type="evidence" value="ECO:0007669"/>
    <property type="project" value="InterPro"/>
</dbReference>
<reference evidence="11 12" key="1">
    <citation type="submission" date="2018-04" db="EMBL/GenBank/DDBJ databases">
        <title>Genomic Encyclopedia of Archaeal and Bacterial Type Strains, Phase II (KMG-II): from individual species to whole genera.</title>
        <authorList>
            <person name="Goeker M."/>
        </authorList>
    </citation>
    <scope>NUCLEOTIDE SEQUENCE [LARGE SCALE GENOMIC DNA]</scope>
    <source>
        <strain evidence="11 12">DSM 19783</strain>
    </source>
</reference>
<feature type="domain" description="Aminotransferase class I/classII large" evidence="10">
    <location>
        <begin position="49"/>
        <end position="406"/>
    </location>
</feature>
<dbReference type="PANTHER" id="PTHR46383:SF1">
    <property type="entry name" value="ASPARTATE AMINOTRANSFERASE"/>
    <property type="match status" value="1"/>
</dbReference>
<dbReference type="GO" id="GO:0006520">
    <property type="term" value="P:amino acid metabolic process"/>
    <property type="evidence" value="ECO:0007669"/>
    <property type="project" value="InterPro"/>
</dbReference>
<evidence type="ECO:0000256" key="8">
    <source>
        <dbReference type="ARBA" id="ARBA00049185"/>
    </source>
</evidence>
<dbReference type="GO" id="GO:0004069">
    <property type="term" value="F:L-aspartate:2-oxoglutarate aminotransferase activity"/>
    <property type="evidence" value="ECO:0007669"/>
    <property type="project" value="UniProtKB-EC"/>
</dbReference>
<dbReference type="EMBL" id="QAYC01000011">
    <property type="protein sequence ID" value="PTW46634.1"/>
    <property type="molecule type" value="Genomic_DNA"/>
</dbReference>
<evidence type="ECO:0000313" key="11">
    <source>
        <dbReference type="EMBL" id="PTW46634.1"/>
    </source>
</evidence>
<comment type="subunit">
    <text evidence="3">Homodimer.</text>
</comment>
<comment type="caution">
    <text evidence="11">The sequence shown here is derived from an EMBL/GenBank/DDBJ whole genome shotgun (WGS) entry which is preliminary data.</text>
</comment>